<feature type="domain" description="DUF4349" evidence="4">
    <location>
        <begin position="118"/>
        <end position="327"/>
    </location>
</feature>
<dbReference type="InterPro" id="IPR025645">
    <property type="entry name" value="DUF4349"/>
</dbReference>
<evidence type="ECO:0000256" key="1">
    <source>
        <dbReference type="SAM" id="Coils"/>
    </source>
</evidence>
<evidence type="ECO:0000259" key="4">
    <source>
        <dbReference type="Pfam" id="PF14257"/>
    </source>
</evidence>
<reference evidence="5 6" key="1">
    <citation type="submission" date="2017-10" db="EMBL/GenBank/DDBJ databases">
        <title>Sequencing the genomes of 1000 actinobacteria strains.</title>
        <authorList>
            <person name="Klenk H.-P."/>
        </authorList>
    </citation>
    <scope>NUCLEOTIDE SEQUENCE [LARGE SCALE GENOMIC DNA]</scope>
    <source>
        <strain evidence="5 6">DSM 21801</strain>
    </source>
</reference>
<dbReference type="Pfam" id="PF14257">
    <property type="entry name" value="DUF4349"/>
    <property type="match status" value="1"/>
</dbReference>
<feature type="transmembrane region" description="Helical" evidence="3">
    <location>
        <begin position="306"/>
        <end position="329"/>
    </location>
</feature>
<accession>A0A2A9D1R3</accession>
<gene>
    <name evidence="5" type="ORF">ATL40_1784</name>
</gene>
<dbReference type="Proteomes" id="UP000224915">
    <property type="component" value="Unassembled WGS sequence"/>
</dbReference>
<organism evidence="5 6">
    <name type="scientific">Serinibacter salmoneus</name>
    <dbReference type="NCBI Taxonomy" id="556530"/>
    <lineage>
        <taxon>Bacteria</taxon>
        <taxon>Bacillati</taxon>
        <taxon>Actinomycetota</taxon>
        <taxon>Actinomycetes</taxon>
        <taxon>Micrococcales</taxon>
        <taxon>Beutenbergiaceae</taxon>
        <taxon>Serinibacter</taxon>
    </lineage>
</organism>
<feature type="transmembrane region" description="Helical" evidence="3">
    <location>
        <begin position="23"/>
        <end position="42"/>
    </location>
</feature>
<keyword evidence="3" id="KW-1133">Transmembrane helix</keyword>
<evidence type="ECO:0000256" key="2">
    <source>
        <dbReference type="SAM" id="MobiDB-lite"/>
    </source>
</evidence>
<feature type="region of interest" description="Disordered" evidence="2">
    <location>
        <begin position="49"/>
        <end position="75"/>
    </location>
</feature>
<dbReference type="AlphaFoldDB" id="A0A2A9D1R3"/>
<proteinExistence type="predicted"/>
<protein>
    <submittedName>
        <fullName evidence="5">Uncharacterized protein DUF4349</fullName>
    </submittedName>
</protein>
<evidence type="ECO:0000256" key="3">
    <source>
        <dbReference type="SAM" id="Phobius"/>
    </source>
</evidence>
<keyword evidence="3" id="KW-0472">Membrane</keyword>
<feature type="coiled-coil region" evidence="1">
    <location>
        <begin position="206"/>
        <end position="233"/>
    </location>
</feature>
<keyword evidence="1" id="KW-0175">Coiled coil</keyword>
<dbReference type="OrthoDB" id="186919at2"/>
<name>A0A2A9D1R3_9MICO</name>
<keyword evidence="3" id="KW-0812">Transmembrane</keyword>
<evidence type="ECO:0000313" key="6">
    <source>
        <dbReference type="Proteomes" id="UP000224915"/>
    </source>
</evidence>
<comment type="caution">
    <text evidence="5">The sequence shown here is derived from an EMBL/GenBank/DDBJ whole genome shotgun (WGS) entry which is preliminary data.</text>
</comment>
<dbReference type="RefSeq" id="WP_143556915.1">
    <property type="nucleotide sequence ID" value="NZ_PDJD01000001.1"/>
</dbReference>
<dbReference type="EMBL" id="PDJD01000001">
    <property type="protein sequence ID" value="PFG20195.1"/>
    <property type="molecule type" value="Genomic_DNA"/>
</dbReference>
<sequence length="350" mass="35983">MDAGEGTPGARGWVHWRRLERRVPAWIALLALPLALVLLLAGCSVSAGDASSDTDGAWSEGSEMSGGEAYAGDEAAEEARLMEESAMDAAGGGDAAASGVAADSMPMLPGGSPAGEDREVVVTGWLTLAVDDPAAAAEQVPAIVAAAGGWVENRWLGTTYEGGGGPAASVTARVPSADLEDFLASLGDLGEITAQEVTSEDVTGQVQDLQARITATEASIERLLELIVEAEDTEALIYAEEVLTSRQAELEYLRASAERLGGQIDYATVTVQIETSEAVAAGETPGFAGGLTDGWNALVRAGNATLVALGAALPWLGVAAILGAVVWGIRRSVRRRRAAREVTVSEPTGE</sequence>
<evidence type="ECO:0000313" key="5">
    <source>
        <dbReference type="EMBL" id="PFG20195.1"/>
    </source>
</evidence>
<keyword evidence="6" id="KW-1185">Reference proteome</keyword>